<dbReference type="Proteomes" id="UP000488936">
    <property type="component" value="Unassembled WGS sequence"/>
</dbReference>
<proteinExistence type="predicted"/>
<keyword evidence="2" id="KW-1185">Reference proteome</keyword>
<evidence type="ECO:0000313" key="2">
    <source>
        <dbReference type="Proteomes" id="UP000488936"/>
    </source>
</evidence>
<accession>A0A7K1GQA8</accession>
<dbReference type="EMBL" id="WMJY01000025">
    <property type="protein sequence ID" value="MTH30394.1"/>
    <property type="molecule type" value="Genomic_DNA"/>
</dbReference>
<organism evidence="1 2">
    <name type="scientific">Myroides pelagicus</name>
    <dbReference type="NCBI Taxonomy" id="270914"/>
    <lineage>
        <taxon>Bacteria</taxon>
        <taxon>Pseudomonadati</taxon>
        <taxon>Bacteroidota</taxon>
        <taxon>Flavobacteriia</taxon>
        <taxon>Flavobacteriales</taxon>
        <taxon>Flavobacteriaceae</taxon>
        <taxon>Myroides</taxon>
    </lineage>
</organism>
<dbReference type="Gene3D" id="2.20.110.10">
    <property type="entry name" value="Histone H3 K4-specific methyltransferase SET7/9 N-terminal domain"/>
    <property type="match status" value="1"/>
</dbReference>
<dbReference type="RefSeq" id="WP_155036379.1">
    <property type="nucleotide sequence ID" value="NZ_JBHTIG010000028.1"/>
</dbReference>
<name>A0A7K1GQA8_9FLAO</name>
<dbReference type="OrthoDB" id="9812747at2"/>
<protein>
    <recommendedName>
        <fullName evidence="3">Toxin-antitoxin system YwqK family antitoxin</fullName>
    </recommendedName>
</protein>
<reference evidence="1 2" key="1">
    <citation type="journal article" date="2006" name="Int. J. Syst. Evol. Microbiol.">
        <title>Myroides pelagicus sp. nov., isolated from seawater in Thailand.</title>
        <authorList>
            <person name="Yoon J."/>
            <person name="Maneerat S."/>
            <person name="Kawai F."/>
            <person name="Yokota A."/>
        </authorList>
    </citation>
    <scope>NUCLEOTIDE SEQUENCE [LARGE SCALE GENOMIC DNA]</scope>
    <source>
        <strain evidence="1 2">SM1T</strain>
    </source>
</reference>
<evidence type="ECO:0008006" key="3">
    <source>
        <dbReference type="Google" id="ProtNLM"/>
    </source>
</evidence>
<sequence>MIKKGITGCVLCITMIAMGQQRDTLYVRSIDDVVSVAKQEARFYKVIQPTEQDKVVLVEDYLLNDQLIARGRAHKKTEQIIYTGERSFYNREGNKQGSYVYNEAGVCQSITSYHPISGQVYTLSLLDDKPDSGDIYDLGAVVTYKDGQEQQRVVFFQNTDKVNSITTKGKVTYFDQKANKVGEFTYTFVDGKIHPIDGEHFEYDDGVISTMERYKKGKRIYQANYDTKVKDKQLLKREVFYTDEVVSEKKMYYYNGALRVKEYYIPNQYSHELVKSDYYADDGKYIGSFDHKAQDGTEVTLYPGLVIKHITTYDHGVMLKKTSFLKDYGKRYEDVIYYKLSEVDYVRGVGKFYDSKGKLISKVAYKNGVPWQGITYVFDEGKLVESPYANGVIEGEQKTFLNYQVEPLISQRNIYKGGVLRFEKWYEQGELVQEVEYAIEDTPSVVEEMISSGKKYIMYKDGLPYQGIESTEELTHIQEDVYRKGKRIETIYKAYNGLVFAKEYFLDDSKVRRIFYDESGSEVVSYTAQFERLEGSYSYTDNEGKKYSATFKKGYLVSGEVLYNYIEEDGQDDLHYIYVKRDGNQVTIKLKDIEQNQWVSEETVVTEDLVDSDVPVLSMPIDAQFLYFDSEYRFLFAD</sequence>
<gene>
    <name evidence="1" type="ORF">GJV77_10855</name>
</gene>
<dbReference type="AlphaFoldDB" id="A0A7K1GQA8"/>
<evidence type="ECO:0000313" key="1">
    <source>
        <dbReference type="EMBL" id="MTH30394.1"/>
    </source>
</evidence>
<comment type="caution">
    <text evidence="1">The sequence shown here is derived from an EMBL/GenBank/DDBJ whole genome shotgun (WGS) entry which is preliminary data.</text>
</comment>